<dbReference type="PROSITE" id="PS50045">
    <property type="entry name" value="SIGMA54_INTERACT_4"/>
    <property type="match status" value="1"/>
</dbReference>
<dbReference type="GO" id="GO:0043565">
    <property type="term" value="F:sequence-specific DNA binding"/>
    <property type="evidence" value="ECO:0007669"/>
    <property type="project" value="InterPro"/>
</dbReference>
<dbReference type="InterPro" id="IPR058031">
    <property type="entry name" value="AAA_lid_NorR"/>
</dbReference>
<dbReference type="Pfam" id="PF02954">
    <property type="entry name" value="HTH_8"/>
    <property type="match status" value="1"/>
</dbReference>
<dbReference type="SMART" id="SM00382">
    <property type="entry name" value="AAA"/>
    <property type="match status" value="1"/>
</dbReference>
<proteinExistence type="predicted"/>
<name>A0A1G8Q510_9GAMM</name>
<dbReference type="Gene3D" id="3.40.50.300">
    <property type="entry name" value="P-loop containing nucleotide triphosphate hydrolases"/>
    <property type="match status" value="1"/>
</dbReference>
<dbReference type="RefSeq" id="WP_084308837.1">
    <property type="nucleotide sequence ID" value="NZ_FNDG01000033.1"/>
</dbReference>
<dbReference type="Gene3D" id="1.10.8.60">
    <property type="match status" value="1"/>
</dbReference>
<protein>
    <submittedName>
        <fullName evidence="6">Transcriptional regulator of acetoin/glycerol metabolism</fullName>
    </submittedName>
</protein>
<feature type="domain" description="Sigma-54 factor interaction" evidence="5">
    <location>
        <begin position="316"/>
        <end position="529"/>
    </location>
</feature>
<evidence type="ECO:0000256" key="2">
    <source>
        <dbReference type="ARBA" id="ARBA00022840"/>
    </source>
</evidence>
<dbReference type="Pfam" id="PF25601">
    <property type="entry name" value="AAA_lid_14"/>
    <property type="match status" value="1"/>
</dbReference>
<dbReference type="SUPFAM" id="SSF52540">
    <property type="entry name" value="P-loop containing nucleoside triphosphate hydrolases"/>
    <property type="match status" value="1"/>
</dbReference>
<dbReference type="InterPro" id="IPR025943">
    <property type="entry name" value="Sigma_54_int_dom_ATP-bd_2"/>
</dbReference>
<dbReference type="InterPro" id="IPR002197">
    <property type="entry name" value="HTH_Fis"/>
</dbReference>
<dbReference type="Gene3D" id="3.30.450.40">
    <property type="match status" value="1"/>
</dbReference>
<evidence type="ECO:0000256" key="3">
    <source>
        <dbReference type="ARBA" id="ARBA00023015"/>
    </source>
</evidence>
<dbReference type="InterPro" id="IPR003593">
    <property type="entry name" value="AAA+_ATPase"/>
</dbReference>
<sequence length="601" mass="66215">MDATALRHHQQRVLARQRFIEGEPLPEGLLPDPVSRSWQRARAAGLMPGQPCLAQLEPELARLDASDEWLVACIAPEIDRLWQHLGGHTWTLYCTNTKGIIVYSRQERDSPLRQLRAGRHVHEARFGTIAPLCVLAEDTPIVLVGSQHYLCEFERFFCVSVPLHRPDGTLIGALDFTGIGERHAPQVLEQLTYAAMAAENSLYRDLDDCHVVCLQHDLRLLDTPLQGLLAVDAQGRIRAANRTAQNLLGLQGNAPSRFDSLFDNRDAPFSHRSPHLLTLNDGSRLYVQLLEAATTQAPAALPAGATELGGDATLNKRFAAACKAFVAGVPVLLQGDTGTGKEVFARALHKHWDEQAPFIAINCSAIPESLIEAELFGYVEGTFTGARKGGAPGLLEAANGGTVLLDEIGDMPLPLQTRLLRVLQERQLTRLGAVTPMPLDIRVISATHCDLRQSIAAKAFREDLYYRLSGLQVCLPTLRERSDRRLLIERLAQRYGCPPLHGDTLSVLLERDWPGNVRELEQVLRLAAAWATGEAWVMPEHLGIDASNAPQRPANTLQHTVLSIVEQALQDNAGNLSATAQKLGISRTTLYKKLNSRGKRW</sequence>
<evidence type="ECO:0000313" key="6">
    <source>
        <dbReference type="EMBL" id="SDI99807.1"/>
    </source>
</evidence>
<dbReference type="PANTHER" id="PTHR32071:SF77">
    <property type="entry name" value="TRANSCRIPTIONAL REGULATORY PROTEIN"/>
    <property type="match status" value="1"/>
</dbReference>
<organism evidence="6 7">
    <name type="scientific">Phytopseudomonas flavescens</name>
    <dbReference type="NCBI Taxonomy" id="29435"/>
    <lineage>
        <taxon>Bacteria</taxon>
        <taxon>Pseudomonadati</taxon>
        <taxon>Pseudomonadota</taxon>
        <taxon>Gammaproteobacteria</taxon>
        <taxon>Pseudomonadales</taxon>
        <taxon>Pseudomonadaceae</taxon>
        <taxon>Phytopseudomonas</taxon>
    </lineage>
</organism>
<evidence type="ECO:0000256" key="1">
    <source>
        <dbReference type="ARBA" id="ARBA00022741"/>
    </source>
</evidence>
<evidence type="ECO:0000259" key="5">
    <source>
        <dbReference type="PROSITE" id="PS50045"/>
    </source>
</evidence>
<keyword evidence="1" id="KW-0547">Nucleotide-binding</keyword>
<dbReference type="GO" id="GO:0005524">
    <property type="term" value="F:ATP binding"/>
    <property type="evidence" value="ECO:0007669"/>
    <property type="project" value="UniProtKB-KW"/>
</dbReference>
<dbReference type="InterPro" id="IPR027417">
    <property type="entry name" value="P-loop_NTPase"/>
</dbReference>
<evidence type="ECO:0000256" key="4">
    <source>
        <dbReference type="ARBA" id="ARBA00023163"/>
    </source>
</evidence>
<dbReference type="CDD" id="cd00009">
    <property type="entry name" value="AAA"/>
    <property type="match status" value="1"/>
</dbReference>
<dbReference type="InterPro" id="IPR009057">
    <property type="entry name" value="Homeodomain-like_sf"/>
</dbReference>
<dbReference type="InterPro" id="IPR025662">
    <property type="entry name" value="Sigma_54_int_dom_ATP-bd_1"/>
</dbReference>
<dbReference type="PROSITE" id="PS00676">
    <property type="entry name" value="SIGMA54_INTERACT_2"/>
    <property type="match status" value="1"/>
</dbReference>
<dbReference type="InterPro" id="IPR002078">
    <property type="entry name" value="Sigma_54_int"/>
</dbReference>
<dbReference type="SUPFAM" id="SSF46689">
    <property type="entry name" value="Homeodomain-like"/>
    <property type="match status" value="1"/>
</dbReference>
<dbReference type="InterPro" id="IPR029016">
    <property type="entry name" value="GAF-like_dom_sf"/>
</dbReference>
<dbReference type="PRINTS" id="PR01590">
    <property type="entry name" value="HTHFIS"/>
</dbReference>
<dbReference type="PANTHER" id="PTHR32071">
    <property type="entry name" value="TRANSCRIPTIONAL REGULATORY PROTEIN"/>
    <property type="match status" value="1"/>
</dbReference>
<dbReference type="Proteomes" id="UP000198606">
    <property type="component" value="Unassembled WGS sequence"/>
</dbReference>
<gene>
    <name evidence="6" type="ORF">SAMN05216588_1332</name>
</gene>
<keyword evidence="2" id="KW-0067">ATP-binding</keyword>
<dbReference type="AlphaFoldDB" id="A0A1G8Q510"/>
<keyword evidence="3" id="KW-0805">Transcription regulation</keyword>
<dbReference type="Gene3D" id="1.10.10.60">
    <property type="entry name" value="Homeodomain-like"/>
    <property type="match status" value="1"/>
</dbReference>
<evidence type="ECO:0000313" key="7">
    <source>
        <dbReference type="Proteomes" id="UP000198606"/>
    </source>
</evidence>
<dbReference type="STRING" id="29435.SAMN05216588_1332"/>
<accession>A0A1G8Q510</accession>
<keyword evidence="4" id="KW-0804">Transcription</keyword>
<reference evidence="6 7" key="1">
    <citation type="submission" date="2016-10" db="EMBL/GenBank/DDBJ databases">
        <authorList>
            <person name="de Groot N.N."/>
        </authorList>
    </citation>
    <scope>NUCLEOTIDE SEQUENCE [LARGE SCALE GENOMIC DNA]</scope>
    <source>
        <strain evidence="6 7">LMG 18387</strain>
    </source>
</reference>
<dbReference type="EMBL" id="FNDG01000033">
    <property type="protein sequence ID" value="SDI99807.1"/>
    <property type="molecule type" value="Genomic_DNA"/>
</dbReference>
<dbReference type="GO" id="GO:0006355">
    <property type="term" value="P:regulation of DNA-templated transcription"/>
    <property type="evidence" value="ECO:0007669"/>
    <property type="project" value="InterPro"/>
</dbReference>
<dbReference type="FunFam" id="3.40.50.300:FF:000006">
    <property type="entry name" value="DNA-binding transcriptional regulator NtrC"/>
    <property type="match status" value="1"/>
</dbReference>
<dbReference type="PROSITE" id="PS00675">
    <property type="entry name" value="SIGMA54_INTERACT_1"/>
    <property type="match status" value="1"/>
</dbReference>
<dbReference type="Pfam" id="PF00158">
    <property type="entry name" value="Sigma54_activat"/>
    <property type="match status" value="1"/>
</dbReference>